<dbReference type="InterPro" id="IPR016035">
    <property type="entry name" value="Acyl_Trfase/lysoPLipase"/>
</dbReference>
<dbReference type="Gene3D" id="3.40.1090.10">
    <property type="entry name" value="Cytosolic phospholipase A2 catalytic domain"/>
    <property type="match status" value="2"/>
</dbReference>
<feature type="short sequence motif" description="GXSXG" evidence="4">
    <location>
        <begin position="52"/>
        <end position="56"/>
    </location>
</feature>
<dbReference type="GO" id="GO:0016787">
    <property type="term" value="F:hydrolase activity"/>
    <property type="evidence" value="ECO:0007669"/>
    <property type="project" value="UniProtKB-UniRule"/>
</dbReference>
<feature type="active site" description="Nucleophile" evidence="4">
    <location>
        <position position="54"/>
    </location>
</feature>
<dbReference type="AlphaFoldDB" id="A0AAN5PM10"/>
<feature type="domain" description="PNPLA" evidence="5">
    <location>
        <begin position="20"/>
        <end position="212"/>
    </location>
</feature>
<comment type="caution">
    <text evidence="6">The sequence shown here is derived from an EMBL/GenBank/DDBJ whole genome shotgun (WGS) entry which is preliminary data.</text>
</comment>
<dbReference type="InterPro" id="IPR021095">
    <property type="entry name" value="DUF3734"/>
</dbReference>
<keyword evidence="3 4" id="KW-0443">Lipid metabolism</keyword>
<organism evidence="6 7">
    <name type="scientific">Legionella pneumophila</name>
    <dbReference type="NCBI Taxonomy" id="446"/>
    <lineage>
        <taxon>Bacteria</taxon>
        <taxon>Pseudomonadati</taxon>
        <taxon>Pseudomonadota</taxon>
        <taxon>Gammaproteobacteria</taxon>
        <taxon>Legionellales</taxon>
        <taxon>Legionellaceae</taxon>
        <taxon>Legionella</taxon>
    </lineage>
</organism>
<proteinExistence type="predicted"/>
<evidence type="ECO:0000313" key="6">
    <source>
        <dbReference type="EMBL" id="HAU1881446.1"/>
    </source>
</evidence>
<evidence type="ECO:0000256" key="2">
    <source>
        <dbReference type="ARBA" id="ARBA00022963"/>
    </source>
</evidence>
<evidence type="ECO:0000259" key="5">
    <source>
        <dbReference type="PROSITE" id="PS51635"/>
    </source>
</evidence>
<dbReference type="GO" id="GO:0016042">
    <property type="term" value="P:lipid catabolic process"/>
    <property type="evidence" value="ECO:0007669"/>
    <property type="project" value="UniProtKB-UniRule"/>
</dbReference>
<gene>
    <name evidence="6" type="ORF">JBJ86_14485</name>
</gene>
<dbReference type="Pfam" id="PF12536">
    <property type="entry name" value="DUF3734"/>
    <property type="match status" value="1"/>
</dbReference>
<sequence>MLYLLIQSELIRTSMKQMAIVLQGGGALGAYELGVLKYLYASANFSPNIISGVSIGAINAAALIGAKDEPIQTLEAIWEELTVFSAQIFPEMTESFLALLGNAAFYHLRTDYWSMPYWTSFYTTKPLEQLLLKYIDFDKLNNSPIHLILTATNVTTGKITVFENQGNNRTEITPLHVLASGSLPPGFPMTLIGDIYYWDGGLFSNTPLSPVMEKLNPDPNVEKQIIVINLFPSQGKIPTNMPEVFDRVFEIIFSNKIRFNTELTEKINEYVETIQEIEKIVPENSFIRQLPGYKRLLNYKYIQDIIYIESSDEENATASFDFSRKAIQRRIDSGYKDAKNNFQLNQLI</sequence>
<dbReference type="PROSITE" id="PS51635">
    <property type="entry name" value="PNPLA"/>
    <property type="match status" value="1"/>
</dbReference>
<evidence type="ECO:0000256" key="4">
    <source>
        <dbReference type="PROSITE-ProRule" id="PRU01161"/>
    </source>
</evidence>
<feature type="short sequence motif" description="GXGXXG" evidence="4">
    <location>
        <begin position="24"/>
        <end position="29"/>
    </location>
</feature>
<feature type="short sequence motif" description="DGA/G" evidence="4">
    <location>
        <begin position="199"/>
        <end position="201"/>
    </location>
</feature>
<dbReference type="PANTHER" id="PTHR14226:SF57">
    <property type="entry name" value="BLR7027 PROTEIN"/>
    <property type="match status" value="1"/>
</dbReference>
<dbReference type="InterPro" id="IPR050301">
    <property type="entry name" value="NTE"/>
</dbReference>
<dbReference type="PANTHER" id="PTHR14226">
    <property type="entry name" value="NEUROPATHY TARGET ESTERASE/SWISS CHEESE D.MELANOGASTER"/>
    <property type="match status" value="1"/>
</dbReference>
<keyword evidence="2 4" id="KW-0442">Lipid degradation</keyword>
<dbReference type="SUPFAM" id="SSF52151">
    <property type="entry name" value="FabD/lysophospholipase-like"/>
    <property type="match status" value="1"/>
</dbReference>
<dbReference type="CDD" id="cd07209">
    <property type="entry name" value="Pat_hypo_Ecoli_Z1214_like"/>
    <property type="match status" value="1"/>
</dbReference>
<dbReference type="Proteomes" id="UP000866496">
    <property type="component" value="Unassembled WGS sequence"/>
</dbReference>
<accession>A0AAN5PM10</accession>
<name>A0AAN5PM10_LEGPN</name>
<evidence type="ECO:0000256" key="1">
    <source>
        <dbReference type="ARBA" id="ARBA00022801"/>
    </source>
</evidence>
<reference evidence="6" key="1">
    <citation type="journal article" date="2018" name="Genome Biol.">
        <title>SKESA: strategic k-mer extension for scrupulous assemblies.</title>
        <authorList>
            <person name="Souvorov A."/>
            <person name="Agarwala R."/>
            <person name="Lipman D.J."/>
        </authorList>
    </citation>
    <scope>NUCLEOTIDE SEQUENCE</scope>
    <source>
        <strain evidence="6">AZ00058701</strain>
    </source>
</reference>
<protein>
    <submittedName>
        <fullName evidence="6">Patatin-like phospholipase family protein</fullName>
    </submittedName>
</protein>
<dbReference type="EMBL" id="DACWHX010000023">
    <property type="protein sequence ID" value="HAU1881446.1"/>
    <property type="molecule type" value="Genomic_DNA"/>
</dbReference>
<keyword evidence="1 4" id="KW-0378">Hydrolase</keyword>
<dbReference type="Pfam" id="PF01734">
    <property type="entry name" value="Patatin"/>
    <property type="match status" value="1"/>
</dbReference>
<evidence type="ECO:0000256" key="3">
    <source>
        <dbReference type="ARBA" id="ARBA00023098"/>
    </source>
</evidence>
<reference evidence="6" key="2">
    <citation type="submission" date="2019-10" db="EMBL/GenBank/DDBJ databases">
        <authorList>
            <consortium name="NCBI Pathogen Detection Project"/>
        </authorList>
    </citation>
    <scope>NUCLEOTIDE SEQUENCE</scope>
    <source>
        <strain evidence="6">AZ00058701</strain>
    </source>
</reference>
<dbReference type="InterPro" id="IPR002641">
    <property type="entry name" value="PNPLA_dom"/>
</dbReference>
<evidence type="ECO:0000313" key="7">
    <source>
        <dbReference type="Proteomes" id="UP000866496"/>
    </source>
</evidence>
<feature type="active site" description="Proton acceptor" evidence="4">
    <location>
        <position position="199"/>
    </location>
</feature>